<dbReference type="PROSITE" id="PS50206">
    <property type="entry name" value="RHODANESE_3"/>
    <property type="match status" value="1"/>
</dbReference>
<dbReference type="InterPro" id="IPR050229">
    <property type="entry name" value="GlpE_sulfurtransferase"/>
</dbReference>
<keyword evidence="3" id="KW-1185">Reference proteome</keyword>
<dbReference type="InterPro" id="IPR001763">
    <property type="entry name" value="Rhodanese-like_dom"/>
</dbReference>
<dbReference type="EMBL" id="JACEFG010000002">
    <property type="protein sequence ID" value="MBA2174986.1"/>
    <property type="molecule type" value="Genomic_DNA"/>
</dbReference>
<dbReference type="PANTHER" id="PTHR43031">
    <property type="entry name" value="FAD-DEPENDENT OXIDOREDUCTASE"/>
    <property type="match status" value="1"/>
</dbReference>
<sequence length="119" mass="13537">MDWIQWGIILAAVWFFGRTIMPSRGISSISGQEIEQLKADESHVFVDVRTPGEYKRQSKKPFQNIPLSEINQRSDELNRNDTIVLLCQSGMRSMKAARLLKRKGFTKLINVKGGINTLS</sequence>
<feature type="domain" description="Rhodanese" evidence="1">
    <location>
        <begin position="39"/>
        <end position="119"/>
    </location>
</feature>
<dbReference type="AlphaFoldDB" id="A0A838CTN7"/>
<organism evidence="2 3">
    <name type="scientific">Halobacillus locisalis</name>
    <dbReference type="NCBI Taxonomy" id="220753"/>
    <lineage>
        <taxon>Bacteria</taxon>
        <taxon>Bacillati</taxon>
        <taxon>Bacillota</taxon>
        <taxon>Bacilli</taxon>
        <taxon>Bacillales</taxon>
        <taxon>Bacillaceae</taxon>
        <taxon>Halobacillus</taxon>
    </lineage>
</organism>
<gene>
    <name evidence="2" type="ORF">H0266_08785</name>
</gene>
<dbReference type="InterPro" id="IPR036873">
    <property type="entry name" value="Rhodanese-like_dom_sf"/>
</dbReference>
<reference evidence="2 3" key="1">
    <citation type="journal article" date="2004" name="Extremophiles">
        <title>Halobacillus locisalis sp. nov., a halophilic bacterium isolated from a marine solar saltern of the Yellow Sea in Korea.</title>
        <authorList>
            <person name="Yoon J.H."/>
            <person name="Kang K.H."/>
            <person name="Oh T.K."/>
            <person name="Park Y.H."/>
        </authorList>
    </citation>
    <scope>NUCLEOTIDE SEQUENCE [LARGE SCALE GENOMIC DNA]</scope>
    <source>
        <strain evidence="2 3">KCTC 3788</strain>
    </source>
</reference>
<dbReference type="SMART" id="SM00450">
    <property type="entry name" value="RHOD"/>
    <property type="match status" value="1"/>
</dbReference>
<dbReference type="Gene3D" id="3.40.250.10">
    <property type="entry name" value="Rhodanese-like domain"/>
    <property type="match status" value="1"/>
</dbReference>
<evidence type="ECO:0000313" key="3">
    <source>
        <dbReference type="Proteomes" id="UP000571017"/>
    </source>
</evidence>
<protein>
    <submittedName>
        <fullName evidence="2">Rhodanese-like domain-containing protein</fullName>
    </submittedName>
</protein>
<evidence type="ECO:0000313" key="2">
    <source>
        <dbReference type="EMBL" id="MBA2174986.1"/>
    </source>
</evidence>
<dbReference type="RefSeq" id="WP_181472035.1">
    <property type="nucleotide sequence ID" value="NZ_JACEFG010000002.1"/>
</dbReference>
<name>A0A838CTN7_9BACI</name>
<dbReference type="Proteomes" id="UP000571017">
    <property type="component" value="Unassembled WGS sequence"/>
</dbReference>
<comment type="caution">
    <text evidence="2">The sequence shown here is derived from an EMBL/GenBank/DDBJ whole genome shotgun (WGS) entry which is preliminary data.</text>
</comment>
<evidence type="ECO:0000259" key="1">
    <source>
        <dbReference type="PROSITE" id="PS50206"/>
    </source>
</evidence>
<dbReference type="SUPFAM" id="SSF52821">
    <property type="entry name" value="Rhodanese/Cell cycle control phosphatase"/>
    <property type="match status" value="1"/>
</dbReference>
<accession>A0A838CTN7</accession>
<dbReference type="PANTHER" id="PTHR43031:SF17">
    <property type="entry name" value="SULFURTRANSFERASE YTWF-RELATED"/>
    <property type="match status" value="1"/>
</dbReference>
<dbReference type="Pfam" id="PF00581">
    <property type="entry name" value="Rhodanese"/>
    <property type="match status" value="1"/>
</dbReference>
<proteinExistence type="predicted"/>
<dbReference type="CDD" id="cd00158">
    <property type="entry name" value="RHOD"/>
    <property type="match status" value="1"/>
</dbReference>